<dbReference type="RefSeq" id="WP_120187664.1">
    <property type="nucleotide sequence ID" value="NZ_RAQM01000013.1"/>
</dbReference>
<keyword evidence="2" id="KW-1185">Reference proteome</keyword>
<protein>
    <submittedName>
        <fullName evidence="1">Uncharacterized protein</fullName>
    </submittedName>
</protein>
<gene>
    <name evidence="1" type="ORF">C8N26_2687</name>
</gene>
<name>A0A420DYI8_9FLAO</name>
<dbReference type="Proteomes" id="UP000285780">
    <property type="component" value="Unassembled WGS sequence"/>
</dbReference>
<reference evidence="1 2" key="1">
    <citation type="submission" date="2018-09" db="EMBL/GenBank/DDBJ databases">
        <title>Genomic Encyclopedia of Archaeal and Bacterial Type Strains, Phase II (KMG-II): from individual species to whole genera.</title>
        <authorList>
            <person name="Goeker M."/>
        </authorList>
    </citation>
    <scope>NUCLEOTIDE SEQUENCE [LARGE SCALE GENOMIC DNA]</scope>
    <source>
        <strain evidence="1 2">DSM 16505</strain>
    </source>
</reference>
<dbReference type="AlphaFoldDB" id="A0A420DYI8"/>
<dbReference type="EMBL" id="RAQM01000013">
    <property type="protein sequence ID" value="RKF02837.1"/>
    <property type="molecule type" value="Genomic_DNA"/>
</dbReference>
<comment type="caution">
    <text evidence="1">The sequence shown here is derived from an EMBL/GenBank/DDBJ whole genome shotgun (WGS) entry which is preliminary data.</text>
</comment>
<evidence type="ECO:0000313" key="2">
    <source>
        <dbReference type="Proteomes" id="UP000285780"/>
    </source>
</evidence>
<accession>A0A420DYI8</accession>
<organism evidence="1 2">
    <name type="scientific">Tenacibaculum lutimaris</name>
    <dbReference type="NCBI Taxonomy" id="285258"/>
    <lineage>
        <taxon>Bacteria</taxon>
        <taxon>Pseudomonadati</taxon>
        <taxon>Bacteroidota</taxon>
        <taxon>Flavobacteriia</taxon>
        <taxon>Flavobacteriales</taxon>
        <taxon>Flavobacteriaceae</taxon>
        <taxon>Tenacibaculum</taxon>
    </lineage>
</organism>
<sequence>MKPQKTYFIILLLFFIWSCNTNKKESKEILQETVKAVKKAPKSNDFRERLKTTEPATEAQLKNWLPENLGNFKRETFTTSRISQNSIASAGAIYKNDENQKLEITIVDGASKDGLLAINTHYMAQNMKINSNKASGYEKTYERNGLKVLETYAKKDNFYRVLFLYDMRFGITLKSYNLSNDELWSLIDKLDKSELNNL</sequence>
<proteinExistence type="predicted"/>
<evidence type="ECO:0000313" key="1">
    <source>
        <dbReference type="EMBL" id="RKF02837.1"/>
    </source>
</evidence>